<dbReference type="GO" id="GO:0003677">
    <property type="term" value="F:DNA binding"/>
    <property type="evidence" value="ECO:0007669"/>
    <property type="project" value="InterPro"/>
</dbReference>
<dbReference type="SUPFAM" id="SSF52540">
    <property type="entry name" value="P-loop containing nucleoside triphosphate hydrolases"/>
    <property type="match status" value="1"/>
</dbReference>
<dbReference type="GO" id="GO:0005524">
    <property type="term" value="F:ATP binding"/>
    <property type="evidence" value="ECO:0007669"/>
    <property type="project" value="UniProtKB-KW"/>
</dbReference>
<name>A0A7H8NAE1_9ACTN</name>
<dbReference type="PANTHER" id="PTHR16305:SF35">
    <property type="entry name" value="TRANSCRIPTIONAL ACTIVATOR DOMAIN"/>
    <property type="match status" value="1"/>
</dbReference>
<dbReference type="Gene3D" id="1.25.40.10">
    <property type="entry name" value="Tetratricopeptide repeat domain"/>
    <property type="match status" value="1"/>
</dbReference>
<keyword evidence="1" id="KW-0547">Nucleotide-binding</keyword>
<proteinExistence type="predicted"/>
<dbReference type="Pfam" id="PF00196">
    <property type="entry name" value="GerE"/>
    <property type="match status" value="1"/>
</dbReference>
<evidence type="ECO:0000256" key="3">
    <source>
        <dbReference type="SAM" id="MobiDB-lite"/>
    </source>
</evidence>
<evidence type="ECO:0000256" key="2">
    <source>
        <dbReference type="ARBA" id="ARBA00022840"/>
    </source>
</evidence>
<keyword evidence="6" id="KW-1185">Reference proteome</keyword>
<feature type="compositionally biased region" description="Polar residues" evidence="3">
    <location>
        <begin position="357"/>
        <end position="371"/>
    </location>
</feature>
<dbReference type="AlphaFoldDB" id="A0A7H8NAE1"/>
<organism evidence="5 6">
    <name type="scientific">Streptomyces buecherae</name>
    <dbReference type="NCBI Taxonomy" id="2763006"/>
    <lineage>
        <taxon>Bacteria</taxon>
        <taxon>Bacillati</taxon>
        <taxon>Actinomycetota</taxon>
        <taxon>Actinomycetes</taxon>
        <taxon>Kitasatosporales</taxon>
        <taxon>Streptomycetaceae</taxon>
        <taxon>Streptomyces</taxon>
    </lineage>
</organism>
<protein>
    <submittedName>
        <fullName evidence="5">Helix-turn-helix domain-containing protein</fullName>
    </submittedName>
</protein>
<dbReference type="SUPFAM" id="SSF46894">
    <property type="entry name" value="C-terminal effector domain of the bipartite response regulators"/>
    <property type="match status" value="1"/>
</dbReference>
<dbReference type="CDD" id="cd06170">
    <property type="entry name" value="LuxR_C_like"/>
    <property type="match status" value="1"/>
</dbReference>
<dbReference type="InterPro" id="IPR027417">
    <property type="entry name" value="P-loop_NTPase"/>
</dbReference>
<dbReference type="RefSeq" id="WP_176163037.1">
    <property type="nucleotide sequence ID" value="NZ_CP054929.1"/>
</dbReference>
<reference evidence="5 6" key="1">
    <citation type="submission" date="2020-06" db="EMBL/GenBank/DDBJ databases">
        <title>Genome mining for natural products.</title>
        <authorList>
            <person name="Zhang B."/>
            <person name="Shi J."/>
            <person name="Ge H."/>
        </authorList>
    </citation>
    <scope>NUCLEOTIDE SEQUENCE [LARGE SCALE GENOMIC DNA]</scope>
    <source>
        <strain evidence="5 6">NA00687</strain>
    </source>
</reference>
<sequence>MVHSDPDTRHGVVLAARRHLADGGSLVLYGPRGAGKSYVLRGLVEGARDHAGTVLWSEPGAAERPLPYATLADLLDPLPDDALAALPPPQRSALRAALRRERPAPDGPDPLGVRLGLLALLRGLTARGPVLLAVDGAHCVDEPSAQTLAYAARRLGPARVRAVVTETVGTSGGPPLGVALCPGQVLVRELPAPGVSELRAVLDRHTTRKLPHWLVRRVHEACEGDLLDALEVVRLLDGRPELPSRDQPLPVPERIGARAAERLARVEPAGRGVLLLVAAARRGPVELELLRAAARAMVTDTGTPIGEHAPALAHAPTLSGPDASACDDSASGASAPHAFASDASSPAAPGPGVCTTGVATSHASTSGVSASHTRRSGVSASGAGPRGAGAGDASARAGAVLVPAAPEGLVERAVAQAVAAGLLVVSDDGGAVRFAHPLYASAHYAAASAAERRTAHARLAAATPGAVEHARHLALAAPGPAEELASTLAGAADQARRRGAPDEAAALARLAALRTPAGHPERRCERLLSGAAHAYAAADYELCRELAEPVTARAADPAQHVRACVLIINAANQALHDLDEVFADAFAHAGDDPGARARLHYLRGIKAHISDGDTPLAWAEAARAASLARRGGDRSTESLALALQAFVGTLQGRPDAEEPLDRALARPQDAGPTGGHNGPRAIRARLDFFADRLTAADAELGRLLRRARRSDDAEEMLFLLCASIDVDVRAGRCGKALAAAHEALGLARALGANLGQVCYSAAVAEAAGGDLERAEALAREGVRVARDERDVVFLPLSLCLLGQIQLRSRAPVAAVECLGQARTIARRRSVVDPAAVPWAADLAEALVAVGDHEQARAVVAEARGAAHRLGRSGVGLSLLRADALLRAESADLPGAAAGLREAAIGHRALGLPLEQGRDLLALGAVERRRRHATAALAAWHEAAALFRTADARPWLDQAHTELHRVTCGRPAAPAPTPGATARAGAGRAAAPAGSVSALGAGAAGAAGAALGVGPYGSPEVGAAPGVNSALGAGAGQPPAALPTGRWHALTPAEHRVAELVGDGATNREIAGRLFLSAKTVESTLTRVYRKLGVRSRAELIRLRHAPGHAPGRAADPTV</sequence>
<evidence type="ECO:0000313" key="6">
    <source>
        <dbReference type="Proteomes" id="UP000509303"/>
    </source>
</evidence>
<dbReference type="GO" id="GO:0004016">
    <property type="term" value="F:adenylate cyclase activity"/>
    <property type="evidence" value="ECO:0007669"/>
    <property type="project" value="TreeGrafter"/>
</dbReference>
<accession>A0A7H8NAE1</accession>
<dbReference type="GO" id="GO:0006355">
    <property type="term" value="P:regulation of DNA-templated transcription"/>
    <property type="evidence" value="ECO:0007669"/>
    <property type="project" value="InterPro"/>
</dbReference>
<dbReference type="InterPro" id="IPR016032">
    <property type="entry name" value="Sig_transdc_resp-reg_C-effctor"/>
</dbReference>
<dbReference type="InterPro" id="IPR041664">
    <property type="entry name" value="AAA_16"/>
</dbReference>
<evidence type="ECO:0000313" key="5">
    <source>
        <dbReference type="EMBL" id="QKW51316.1"/>
    </source>
</evidence>
<dbReference type="Pfam" id="PF13191">
    <property type="entry name" value="AAA_16"/>
    <property type="match status" value="1"/>
</dbReference>
<gene>
    <name evidence="5" type="ORF">HUT08_19240</name>
</gene>
<dbReference type="Gene3D" id="1.10.10.10">
    <property type="entry name" value="Winged helix-like DNA-binding domain superfamily/Winged helix DNA-binding domain"/>
    <property type="match status" value="1"/>
</dbReference>
<dbReference type="PROSITE" id="PS50043">
    <property type="entry name" value="HTH_LUXR_2"/>
    <property type="match status" value="1"/>
</dbReference>
<keyword evidence="2" id="KW-0067">ATP-binding</keyword>
<dbReference type="PRINTS" id="PR00038">
    <property type="entry name" value="HTHLUXR"/>
</dbReference>
<dbReference type="SMART" id="SM00421">
    <property type="entry name" value="HTH_LUXR"/>
    <property type="match status" value="1"/>
</dbReference>
<dbReference type="SUPFAM" id="SSF48452">
    <property type="entry name" value="TPR-like"/>
    <property type="match status" value="1"/>
</dbReference>
<feature type="domain" description="HTH luxR-type" evidence="4">
    <location>
        <begin position="1042"/>
        <end position="1107"/>
    </location>
</feature>
<dbReference type="Proteomes" id="UP000509303">
    <property type="component" value="Chromosome"/>
</dbReference>
<evidence type="ECO:0000259" key="4">
    <source>
        <dbReference type="PROSITE" id="PS50043"/>
    </source>
</evidence>
<dbReference type="PANTHER" id="PTHR16305">
    <property type="entry name" value="TESTICULAR SOLUBLE ADENYLYL CYCLASE"/>
    <property type="match status" value="1"/>
</dbReference>
<dbReference type="EMBL" id="CP054929">
    <property type="protein sequence ID" value="QKW51316.1"/>
    <property type="molecule type" value="Genomic_DNA"/>
</dbReference>
<dbReference type="InterPro" id="IPR000792">
    <property type="entry name" value="Tscrpt_reg_LuxR_C"/>
</dbReference>
<feature type="region of interest" description="Disordered" evidence="3">
    <location>
        <begin position="305"/>
        <end position="392"/>
    </location>
</feature>
<evidence type="ECO:0000256" key="1">
    <source>
        <dbReference type="ARBA" id="ARBA00022741"/>
    </source>
</evidence>
<dbReference type="GO" id="GO:0005737">
    <property type="term" value="C:cytoplasm"/>
    <property type="evidence" value="ECO:0007669"/>
    <property type="project" value="TreeGrafter"/>
</dbReference>
<dbReference type="InterPro" id="IPR011990">
    <property type="entry name" value="TPR-like_helical_dom_sf"/>
</dbReference>
<feature type="compositionally biased region" description="Low complexity" evidence="3">
    <location>
        <begin position="319"/>
        <end position="352"/>
    </location>
</feature>
<dbReference type="InterPro" id="IPR036388">
    <property type="entry name" value="WH-like_DNA-bd_sf"/>
</dbReference>